<proteinExistence type="predicted"/>
<sequence length="180" mass="20424">AHAYICEGWVVPAHYNSTAETWIPRIMVRKTSTGTETLASTFVAVIEPYENKSNIKSIRRLPLESLESAPFSDANVAVEIQLADGAKDLIAASDVENPRNQSPAWKPNQLYRQPEWNLQTDGQWCWIRSAPDTPRVCRMEQEDLVGIRKKLDAHIKKDYLRKVQAPAGVKPVLRAWMELN</sequence>
<dbReference type="EMBL" id="LAZR01003685">
    <property type="protein sequence ID" value="KKN15719.1"/>
    <property type="molecule type" value="Genomic_DNA"/>
</dbReference>
<evidence type="ECO:0000313" key="1">
    <source>
        <dbReference type="EMBL" id="KKN15719.1"/>
    </source>
</evidence>
<organism evidence="1">
    <name type="scientific">marine sediment metagenome</name>
    <dbReference type="NCBI Taxonomy" id="412755"/>
    <lineage>
        <taxon>unclassified sequences</taxon>
        <taxon>metagenomes</taxon>
        <taxon>ecological metagenomes</taxon>
    </lineage>
</organism>
<gene>
    <name evidence="1" type="ORF">LCGC14_0983090</name>
</gene>
<dbReference type="Gene3D" id="2.70.98.70">
    <property type="match status" value="1"/>
</dbReference>
<accession>A0A0F9NCL6</accession>
<reference evidence="1" key="1">
    <citation type="journal article" date="2015" name="Nature">
        <title>Complex archaea that bridge the gap between prokaryotes and eukaryotes.</title>
        <authorList>
            <person name="Spang A."/>
            <person name="Saw J.H."/>
            <person name="Jorgensen S.L."/>
            <person name="Zaremba-Niedzwiedzka K."/>
            <person name="Martijn J."/>
            <person name="Lind A.E."/>
            <person name="van Eijk R."/>
            <person name="Schleper C."/>
            <person name="Guy L."/>
            <person name="Ettema T.J."/>
        </authorList>
    </citation>
    <scope>NUCLEOTIDE SEQUENCE</scope>
</reference>
<feature type="non-terminal residue" evidence="1">
    <location>
        <position position="1"/>
    </location>
</feature>
<dbReference type="AlphaFoldDB" id="A0A0F9NCL6"/>
<comment type="caution">
    <text evidence="1">The sequence shown here is derived from an EMBL/GenBank/DDBJ whole genome shotgun (WGS) entry which is preliminary data.</text>
</comment>
<name>A0A0F9NCL6_9ZZZZ</name>
<protein>
    <submittedName>
        <fullName evidence="1">Uncharacterized protein</fullName>
    </submittedName>
</protein>